<organism evidence="3 4">
    <name type="scientific">Parascedosporium putredinis</name>
    <dbReference type="NCBI Taxonomy" id="1442378"/>
    <lineage>
        <taxon>Eukaryota</taxon>
        <taxon>Fungi</taxon>
        <taxon>Dikarya</taxon>
        <taxon>Ascomycota</taxon>
        <taxon>Pezizomycotina</taxon>
        <taxon>Sordariomycetes</taxon>
        <taxon>Hypocreomycetidae</taxon>
        <taxon>Microascales</taxon>
        <taxon>Microascaceae</taxon>
        <taxon>Parascedosporium</taxon>
    </lineage>
</organism>
<dbReference type="EMBL" id="CALLCH030000007">
    <property type="protein sequence ID" value="CAI4213095.1"/>
    <property type="molecule type" value="Genomic_DNA"/>
</dbReference>
<evidence type="ECO:0000259" key="2">
    <source>
        <dbReference type="Pfam" id="PF00856"/>
    </source>
</evidence>
<feature type="chain" id="PRO_5040277325" description="SET domain-containing protein" evidence="1">
    <location>
        <begin position="21"/>
        <end position="419"/>
    </location>
</feature>
<proteinExistence type="predicted"/>
<comment type="caution">
    <text evidence="3">The sequence shown here is derived from an EMBL/GenBank/DDBJ whole genome shotgun (WGS) entry which is preliminary data.</text>
</comment>
<dbReference type="InterPro" id="IPR046341">
    <property type="entry name" value="SET_dom_sf"/>
</dbReference>
<dbReference type="PANTHER" id="PTHR47332:SF6">
    <property type="entry name" value="SET DOMAIN-CONTAINING PROTEIN"/>
    <property type="match status" value="1"/>
</dbReference>
<gene>
    <name evidence="3" type="ORF">PPNO1_LOCUS2848</name>
</gene>
<feature type="domain" description="SET" evidence="2">
    <location>
        <begin position="124"/>
        <end position="269"/>
    </location>
</feature>
<dbReference type="InterPro" id="IPR053185">
    <property type="entry name" value="SET_domain_protein"/>
</dbReference>
<evidence type="ECO:0000313" key="4">
    <source>
        <dbReference type="Proteomes" id="UP000838763"/>
    </source>
</evidence>
<name>A0A9P1GZC1_9PEZI</name>
<evidence type="ECO:0000313" key="3">
    <source>
        <dbReference type="EMBL" id="CAI4213095.1"/>
    </source>
</evidence>
<keyword evidence="4" id="KW-1185">Reference proteome</keyword>
<protein>
    <recommendedName>
        <fullName evidence="2">SET domain-containing protein</fullName>
    </recommendedName>
</protein>
<keyword evidence="1" id="KW-0732">Signal</keyword>
<dbReference type="OrthoDB" id="1028014at2759"/>
<dbReference type="Proteomes" id="UP000838763">
    <property type="component" value="Unassembled WGS sequence"/>
</dbReference>
<dbReference type="InterPro" id="IPR001214">
    <property type="entry name" value="SET_dom"/>
</dbReference>
<dbReference type="AlphaFoldDB" id="A0A9P1GZC1"/>
<dbReference type="Pfam" id="PF00856">
    <property type="entry name" value="SET"/>
    <property type="match status" value="1"/>
</dbReference>
<dbReference type="PANTHER" id="PTHR47332">
    <property type="entry name" value="SET DOMAIN-CONTAINING PROTEIN 5"/>
    <property type="match status" value="1"/>
</dbReference>
<accession>A0A9P1GZC1</accession>
<dbReference type="SUPFAM" id="SSF82199">
    <property type="entry name" value="SET domain"/>
    <property type="match status" value="1"/>
</dbReference>
<dbReference type="CDD" id="cd20071">
    <property type="entry name" value="SET_SMYD"/>
    <property type="match status" value="1"/>
</dbReference>
<reference evidence="3" key="1">
    <citation type="submission" date="2022-11" db="EMBL/GenBank/DDBJ databases">
        <authorList>
            <person name="Scott C."/>
            <person name="Bruce N."/>
        </authorList>
    </citation>
    <scope>NUCLEOTIDE SEQUENCE</scope>
</reference>
<feature type="signal peptide" evidence="1">
    <location>
        <begin position="1"/>
        <end position="20"/>
    </location>
</feature>
<sequence>MARLWSTILLAAASLAMVSATDEPQYKFEGNDAINNVAGNAVAANPAANPNLPGGWYDPEECYGNYCVYASHRAANGRGVVAVTTSASFEKLKRMDKSLGVPVPNEKEAVDPPLYEIKEVPGRGKVLVANTTIKRGTKIVVSQPALVVHRKFMDDEEVDDEDQERLLKIAVDLLPEDTRKHLLARLVPQGEAKTLMELIRSRPFEDNLGLNWAGPEGYDNEKNLFAYPELEHIPHHCQPNAAFHIDMAYVHHTTAVRKIEAGEEINISYFSPMMLRADRQARVEEWLGKPCTCSRCTGHGDLGNIAKSDANLMEIEAIEKKLRDYESKDVTTAMLSRLLALYEAEGLKSRYSDMYELLAINYNALGYNKKAIKYANLAVQAGIIEDGPDSNDVIAMRILAKSGLEHYSWKMRIKNQRLA</sequence>
<dbReference type="Gene3D" id="2.170.270.10">
    <property type="entry name" value="SET domain"/>
    <property type="match status" value="1"/>
</dbReference>
<evidence type="ECO:0000256" key="1">
    <source>
        <dbReference type="SAM" id="SignalP"/>
    </source>
</evidence>